<dbReference type="NCBIfam" id="TIGR00758">
    <property type="entry name" value="UDG_fam4"/>
    <property type="match status" value="1"/>
</dbReference>
<evidence type="ECO:0000256" key="5">
    <source>
        <dbReference type="ARBA" id="ARBA00022485"/>
    </source>
</evidence>
<evidence type="ECO:0000256" key="11">
    <source>
        <dbReference type="ARBA" id="ARBA00023204"/>
    </source>
</evidence>
<protein>
    <recommendedName>
        <fullName evidence="4">Type-4 uracil-DNA glycosylase</fullName>
        <ecNumber evidence="3">3.2.2.27</ecNumber>
    </recommendedName>
</protein>
<dbReference type="InterPro" id="IPR036895">
    <property type="entry name" value="Uracil-DNA_glycosylase-like_sf"/>
</dbReference>
<accession>A0A1I0QT59</accession>
<evidence type="ECO:0000256" key="10">
    <source>
        <dbReference type="ARBA" id="ARBA00023014"/>
    </source>
</evidence>
<dbReference type="RefSeq" id="WP_091431596.1">
    <property type="nucleotide sequence ID" value="NZ_FOJB01000001.1"/>
</dbReference>
<dbReference type="EC" id="3.2.2.27" evidence="3"/>
<keyword evidence="6" id="KW-0479">Metal-binding</keyword>
<evidence type="ECO:0000313" key="15">
    <source>
        <dbReference type="Proteomes" id="UP000199650"/>
    </source>
</evidence>
<dbReference type="GO" id="GO:0051539">
    <property type="term" value="F:4 iron, 4 sulfur cluster binding"/>
    <property type="evidence" value="ECO:0007669"/>
    <property type="project" value="UniProtKB-KW"/>
</dbReference>
<evidence type="ECO:0000256" key="8">
    <source>
        <dbReference type="ARBA" id="ARBA00022801"/>
    </source>
</evidence>
<evidence type="ECO:0000256" key="3">
    <source>
        <dbReference type="ARBA" id="ARBA00012030"/>
    </source>
</evidence>
<dbReference type="STRING" id="1173584.SAMN05444851_2895"/>
<dbReference type="Gene3D" id="3.40.470.10">
    <property type="entry name" value="Uracil-DNA glycosylase-like domain"/>
    <property type="match status" value="1"/>
</dbReference>
<dbReference type="PANTHER" id="PTHR33693">
    <property type="entry name" value="TYPE-5 URACIL-DNA GLYCOSYLASE"/>
    <property type="match status" value="1"/>
</dbReference>
<dbReference type="CDD" id="cd10030">
    <property type="entry name" value="UDG-F4_TTUDGA_SPO1dp_like"/>
    <property type="match status" value="1"/>
</dbReference>
<gene>
    <name evidence="14" type="ORF">SAMN05444851_2895</name>
</gene>
<evidence type="ECO:0000256" key="7">
    <source>
        <dbReference type="ARBA" id="ARBA00022763"/>
    </source>
</evidence>
<dbReference type="InterPro" id="IPR051536">
    <property type="entry name" value="UDG_Type-4/5"/>
</dbReference>
<feature type="domain" description="Uracil-DNA glycosylase-like" evidence="13">
    <location>
        <begin position="105"/>
        <end position="256"/>
    </location>
</feature>
<dbReference type="SMART" id="SM00986">
    <property type="entry name" value="UDG"/>
    <property type="match status" value="1"/>
</dbReference>
<dbReference type="GO" id="GO:0004844">
    <property type="term" value="F:uracil DNA N-glycosylase activity"/>
    <property type="evidence" value="ECO:0007669"/>
    <property type="project" value="UniProtKB-EC"/>
</dbReference>
<dbReference type="EMBL" id="FOJB01000001">
    <property type="protein sequence ID" value="SEW30606.1"/>
    <property type="molecule type" value="Genomic_DNA"/>
</dbReference>
<dbReference type="GO" id="GO:0006281">
    <property type="term" value="P:DNA repair"/>
    <property type="evidence" value="ECO:0007669"/>
    <property type="project" value="UniProtKB-KW"/>
</dbReference>
<keyword evidence="11" id="KW-0234">DNA repair</keyword>
<evidence type="ECO:0000256" key="9">
    <source>
        <dbReference type="ARBA" id="ARBA00023004"/>
    </source>
</evidence>
<keyword evidence="8" id="KW-0378">Hydrolase</keyword>
<keyword evidence="15" id="KW-1185">Reference proteome</keyword>
<dbReference type="OrthoDB" id="5290748at2"/>
<evidence type="ECO:0000256" key="4">
    <source>
        <dbReference type="ARBA" id="ARBA00019403"/>
    </source>
</evidence>
<dbReference type="AlphaFoldDB" id="A0A1I0QT59"/>
<keyword evidence="5" id="KW-0004">4Fe-4S</keyword>
<dbReference type="InterPro" id="IPR005122">
    <property type="entry name" value="Uracil-DNA_glycosylase-like"/>
</dbReference>
<name>A0A1I0QT59_9RHOB</name>
<feature type="region of interest" description="Disordered" evidence="12">
    <location>
        <begin position="40"/>
        <end position="64"/>
    </location>
</feature>
<organism evidence="14 15">
    <name type="scientific">Aliiroseovarius sediminilitoris</name>
    <dbReference type="NCBI Taxonomy" id="1173584"/>
    <lineage>
        <taxon>Bacteria</taxon>
        <taxon>Pseudomonadati</taxon>
        <taxon>Pseudomonadota</taxon>
        <taxon>Alphaproteobacteria</taxon>
        <taxon>Rhodobacterales</taxon>
        <taxon>Paracoccaceae</taxon>
        <taxon>Aliiroseovarius</taxon>
    </lineage>
</organism>
<evidence type="ECO:0000259" key="13">
    <source>
        <dbReference type="SMART" id="SM00986"/>
    </source>
</evidence>
<keyword evidence="7" id="KW-0227">DNA damage</keyword>
<keyword evidence="9" id="KW-0408">Iron</keyword>
<dbReference type="PANTHER" id="PTHR33693:SF1">
    <property type="entry name" value="TYPE-4 URACIL-DNA GLYCOSYLASE"/>
    <property type="match status" value="1"/>
</dbReference>
<dbReference type="SMART" id="SM00987">
    <property type="entry name" value="UreE_C"/>
    <property type="match status" value="1"/>
</dbReference>
<dbReference type="Pfam" id="PF03167">
    <property type="entry name" value="UDG"/>
    <property type="match status" value="1"/>
</dbReference>
<evidence type="ECO:0000256" key="2">
    <source>
        <dbReference type="ARBA" id="ARBA00006521"/>
    </source>
</evidence>
<dbReference type="InterPro" id="IPR005273">
    <property type="entry name" value="Ura-DNA_glyco_family4"/>
</dbReference>
<dbReference type="Proteomes" id="UP000199650">
    <property type="component" value="Unassembled WGS sequence"/>
</dbReference>
<reference evidence="14 15" key="1">
    <citation type="submission" date="2016-10" db="EMBL/GenBank/DDBJ databases">
        <authorList>
            <person name="de Groot N.N."/>
        </authorList>
    </citation>
    <scope>NUCLEOTIDE SEQUENCE [LARGE SCALE GENOMIC DNA]</scope>
    <source>
        <strain evidence="14 15">DSM 29439</strain>
    </source>
</reference>
<sequence length="266" mass="28915">MESAQDWHSAKALLEWYIELGAVDAISDTPVDRYALEPTLPKPRMAAPDGSTPVTAAKPPAAPRRDHVASAKQAAAAVKDLDALRGAIEAFDGCEMKRGARNTVIADGNPAARVMIIGEAPGRDEDIAGKPFVGRAGQLLDKMFAAIGMGRDAPLSKDAIYITNVMPWRPPNNRDPSPDEIAMMVPFVERHVQLVAPDVLVLMGNTPCQAVLGRKGIMRMRGRWEEAWSKPVMPMTHPAYLLRTPAAKREAWADLLSIQAKLRDLA</sequence>
<evidence type="ECO:0000256" key="12">
    <source>
        <dbReference type="SAM" id="MobiDB-lite"/>
    </source>
</evidence>
<dbReference type="GO" id="GO:0046872">
    <property type="term" value="F:metal ion binding"/>
    <property type="evidence" value="ECO:0007669"/>
    <property type="project" value="UniProtKB-KW"/>
</dbReference>
<keyword evidence="10" id="KW-0411">Iron-sulfur</keyword>
<evidence type="ECO:0000256" key="1">
    <source>
        <dbReference type="ARBA" id="ARBA00001400"/>
    </source>
</evidence>
<evidence type="ECO:0000256" key="6">
    <source>
        <dbReference type="ARBA" id="ARBA00022723"/>
    </source>
</evidence>
<evidence type="ECO:0000313" key="14">
    <source>
        <dbReference type="EMBL" id="SEW30606.1"/>
    </source>
</evidence>
<comment type="catalytic activity">
    <reaction evidence="1">
        <text>Hydrolyzes single-stranded DNA or mismatched double-stranded DNA and polynucleotides, releasing free uracil.</text>
        <dbReference type="EC" id="3.2.2.27"/>
    </reaction>
</comment>
<comment type="similarity">
    <text evidence="2">Belongs to the uracil-DNA glycosylase (UDG) superfamily. Type 4 (UDGa) family.</text>
</comment>
<dbReference type="SUPFAM" id="SSF52141">
    <property type="entry name" value="Uracil-DNA glycosylase-like"/>
    <property type="match status" value="1"/>
</dbReference>
<proteinExistence type="inferred from homology"/>